<dbReference type="OrthoDB" id="1359372at2"/>
<name>A0A1T5LQ66_9BACT</name>
<evidence type="ECO:0000313" key="1">
    <source>
        <dbReference type="EMBL" id="SKC77699.1"/>
    </source>
</evidence>
<keyword evidence="2" id="KW-1185">Reference proteome</keyword>
<dbReference type="EMBL" id="FUZU01000002">
    <property type="protein sequence ID" value="SKC77699.1"/>
    <property type="molecule type" value="Genomic_DNA"/>
</dbReference>
<proteinExistence type="predicted"/>
<dbReference type="Proteomes" id="UP000190961">
    <property type="component" value="Unassembled WGS sequence"/>
</dbReference>
<dbReference type="STRING" id="688867.SAMN05660236_3623"/>
<reference evidence="1 2" key="1">
    <citation type="submission" date="2017-02" db="EMBL/GenBank/DDBJ databases">
        <authorList>
            <person name="Peterson S.W."/>
        </authorList>
    </citation>
    <scope>NUCLEOTIDE SEQUENCE [LARGE SCALE GENOMIC DNA]</scope>
    <source>
        <strain evidence="1 2">DSM 25262</strain>
    </source>
</reference>
<sequence>MNDIFLTFNLNVNEPCFDYLTDVYKINSADLLGKYSYDILKHTSHQRLSFIAEGILQSDGSIGILVGSAGYNYTDFMTIHTMLQKNGRAITAIFVPSQNRLATDLKEGQEIYRQHNRWLDYPPGHIENVHEERLKIVREIAMRFMRTGVKVVEK</sequence>
<evidence type="ECO:0008006" key="3">
    <source>
        <dbReference type="Google" id="ProtNLM"/>
    </source>
</evidence>
<dbReference type="RefSeq" id="WP_079688131.1">
    <property type="nucleotide sequence ID" value="NZ_FUZU01000002.1"/>
</dbReference>
<gene>
    <name evidence="1" type="ORF">SAMN05660236_3623</name>
</gene>
<accession>A0A1T5LQ66</accession>
<organism evidence="1 2">
    <name type="scientific">Ohtaekwangia koreensis</name>
    <dbReference type="NCBI Taxonomy" id="688867"/>
    <lineage>
        <taxon>Bacteria</taxon>
        <taxon>Pseudomonadati</taxon>
        <taxon>Bacteroidota</taxon>
        <taxon>Cytophagia</taxon>
        <taxon>Cytophagales</taxon>
        <taxon>Fulvivirgaceae</taxon>
        <taxon>Ohtaekwangia</taxon>
    </lineage>
</organism>
<dbReference type="AlphaFoldDB" id="A0A1T5LQ66"/>
<evidence type="ECO:0000313" key="2">
    <source>
        <dbReference type="Proteomes" id="UP000190961"/>
    </source>
</evidence>
<protein>
    <recommendedName>
        <fullName evidence="3">MTH538 TIR-like domain</fullName>
    </recommendedName>
</protein>